<gene>
    <name evidence="3" type="ORF">SAMN05421869_101533</name>
</gene>
<organism evidence="3 4">
    <name type="scientific">Nonomuraea jiangxiensis</name>
    <dbReference type="NCBI Taxonomy" id="633440"/>
    <lineage>
        <taxon>Bacteria</taxon>
        <taxon>Bacillati</taxon>
        <taxon>Actinomycetota</taxon>
        <taxon>Actinomycetes</taxon>
        <taxon>Streptosporangiales</taxon>
        <taxon>Streptosporangiaceae</taxon>
        <taxon>Nonomuraea</taxon>
    </lineage>
</organism>
<dbReference type="InterPro" id="IPR014710">
    <property type="entry name" value="RmlC-like_jellyroll"/>
</dbReference>
<dbReference type="GO" id="GO:0003677">
    <property type="term" value="F:DNA binding"/>
    <property type="evidence" value="ECO:0007669"/>
    <property type="project" value="UniProtKB-KW"/>
</dbReference>
<dbReference type="SMART" id="SM00530">
    <property type="entry name" value="HTH_XRE"/>
    <property type="match status" value="1"/>
</dbReference>
<dbReference type="InterPro" id="IPR050807">
    <property type="entry name" value="TransReg_Diox_bact_type"/>
</dbReference>
<reference evidence="3 4" key="1">
    <citation type="submission" date="2016-10" db="EMBL/GenBank/DDBJ databases">
        <authorList>
            <person name="de Groot N.N."/>
        </authorList>
    </citation>
    <scope>NUCLEOTIDE SEQUENCE [LARGE SCALE GENOMIC DNA]</scope>
    <source>
        <strain evidence="3 4">CGMCC 4.6533</strain>
    </source>
</reference>
<feature type="domain" description="HTH cro/C1-type" evidence="2">
    <location>
        <begin position="6"/>
        <end position="61"/>
    </location>
</feature>
<dbReference type="STRING" id="633440.SAMN05421869_101533"/>
<protein>
    <submittedName>
        <fullName evidence="3">Helix-turn-helix</fullName>
    </submittedName>
</protein>
<dbReference type="Proteomes" id="UP000199202">
    <property type="component" value="Unassembled WGS sequence"/>
</dbReference>
<dbReference type="Gene3D" id="2.60.120.10">
    <property type="entry name" value="Jelly Rolls"/>
    <property type="match status" value="1"/>
</dbReference>
<accession>A0A1G7ZUY4</accession>
<dbReference type="PROSITE" id="PS50943">
    <property type="entry name" value="HTH_CROC1"/>
    <property type="match status" value="1"/>
</dbReference>
<dbReference type="SUPFAM" id="SSF51182">
    <property type="entry name" value="RmlC-like cupins"/>
    <property type="match status" value="1"/>
</dbReference>
<name>A0A1G7ZUY4_9ACTN</name>
<dbReference type="CDD" id="cd02209">
    <property type="entry name" value="cupin_XRE_C"/>
    <property type="match status" value="1"/>
</dbReference>
<dbReference type="PANTHER" id="PTHR46797:SF1">
    <property type="entry name" value="METHYLPHOSPHONATE SYNTHASE"/>
    <property type="match status" value="1"/>
</dbReference>
<dbReference type="InterPro" id="IPR013096">
    <property type="entry name" value="Cupin_2"/>
</dbReference>
<evidence type="ECO:0000313" key="4">
    <source>
        <dbReference type="Proteomes" id="UP000199202"/>
    </source>
</evidence>
<dbReference type="Pfam" id="PF01381">
    <property type="entry name" value="HTH_3"/>
    <property type="match status" value="1"/>
</dbReference>
<dbReference type="GO" id="GO:0005829">
    <property type="term" value="C:cytosol"/>
    <property type="evidence" value="ECO:0007669"/>
    <property type="project" value="TreeGrafter"/>
</dbReference>
<dbReference type="SUPFAM" id="SSF47413">
    <property type="entry name" value="lambda repressor-like DNA-binding domains"/>
    <property type="match status" value="1"/>
</dbReference>
<evidence type="ECO:0000313" key="3">
    <source>
        <dbReference type="EMBL" id="SDH12509.1"/>
    </source>
</evidence>
<dbReference type="GO" id="GO:0003700">
    <property type="term" value="F:DNA-binding transcription factor activity"/>
    <property type="evidence" value="ECO:0007669"/>
    <property type="project" value="TreeGrafter"/>
</dbReference>
<evidence type="ECO:0000256" key="1">
    <source>
        <dbReference type="ARBA" id="ARBA00023125"/>
    </source>
</evidence>
<dbReference type="RefSeq" id="WP_090928688.1">
    <property type="nucleotide sequence ID" value="NZ_FNDJ01000001.1"/>
</dbReference>
<dbReference type="AlphaFoldDB" id="A0A1G7ZUY4"/>
<proteinExistence type="predicted"/>
<dbReference type="InterPro" id="IPR010982">
    <property type="entry name" value="Lambda_DNA-bd_dom_sf"/>
</dbReference>
<dbReference type="Gene3D" id="1.10.260.40">
    <property type="entry name" value="lambda repressor-like DNA-binding domains"/>
    <property type="match status" value="1"/>
</dbReference>
<sequence length="178" mass="19219">MIGARIRELRTERGLTLARLAAAAGVSSGLISQVERDLADPSLETLRKIAKALDLPLFSLFQEPDATAVAVVRREARMQVRSPVGGVVYTRVSPGHGRLEVLQGHLVPGGWSAAEPWSHPSEECVLVLRGRLVVEVSGAEHLLEAGDSCYFDSSLPHRYLNPGTEPADFLITATPPSY</sequence>
<dbReference type="PANTHER" id="PTHR46797">
    <property type="entry name" value="HTH-TYPE TRANSCRIPTIONAL REGULATOR"/>
    <property type="match status" value="1"/>
</dbReference>
<dbReference type="EMBL" id="FNDJ01000001">
    <property type="protein sequence ID" value="SDH12509.1"/>
    <property type="molecule type" value="Genomic_DNA"/>
</dbReference>
<keyword evidence="1" id="KW-0238">DNA-binding</keyword>
<dbReference type="CDD" id="cd00093">
    <property type="entry name" value="HTH_XRE"/>
    <property type="match status" value="1"/>
</dbReference>
<evidence type="ECO:0000259" key="2">
    <source>
        <dbReference type="PROSITE" id="PS50943"/>
    </source>
</evidence>
<dbReference type="InterPro" id="IPR001387">
    <property type="entry name" value="Cro/C1-type_HTH"/>
</dbReference>
<dbReference type="OrthoDB" id="5114244at2"/>
<keyword evidence="4" id="KW-1185">Reference proteome</keyword>
<dbReference type="InterPro" id="IPR011051">
    <property type="entry name" value="RmlC_Cupin_sf"/>
</dbReference>
<dbReference type="Pfam" id="PF07883">
    <property type="entry name" value="Cupin_2"/>
    <property type="match status" value="1"/>
</dbReference>